<proteinExistence type="inferred from homology"/>
<dbReference type="GO" id="GO:0016020">
    <property type="term" value="C:membrane"/>
    <property type="evidence" value="ECO:0007669"/>
    <property type="project" value="InterPro"/>
</dbReference>
<feature type="transmembrane region" description="Helical" evidence="9">
    <location>
        <begin position="194"/>
        <end position="213"/>
    </location>
</feature>
<evidence type="ECO:0000256" key="3">
    <source>
        <dbReference type="ARBA" id="ARBA00005933"/>
    </source>
</evidence>
<evidence type="ECO:0000256" key="10">
    <source>
        <dbReference type="SAM" id="SignalP"/>
    </source>
</evidence>
<feature type="transmembrane region" description="Helical" evidence="9">
    <location>
        <begin position="278"/>
        <end position="298"/>
    </location>
</feature>
<evidence type="ECO:0000256" key="1">
    <source>
        <dbReference type="ARBA" id="ARBA00004022"/>
    </source>
</evidence>
<dbReference type="GO" id="GO:0009507">
    <property type="term" value="C:chloroplast"/>
    <property type="evidence" value="ECO:0007669"/>
    <property type="project" value="UniProtKB-SubCell"/>
</dbReference>
<name>A0A7S2K8T8_9STRA</name>
<feature type="binding site" evidence="8">
    <location>
        <position position="143"/>
    </location>
    <ligand>
        <name>chlorophyll a</name>
        <dbReference type="ChEBI" id="CHEBI:58416"/>
        <label>1</label>
    </ligand>
</feature>
<dbReference type="EMBL" id="HBGY01011009">
    <property type="protein sequence ID" value="CAD9569689.1"/>
    <property type="molecule type" value="Transcribed_RNA"/>
</dbReference>
<evidence type="ECO:0008006" key="12">
    <source>
        <dbReference type="Google" id="ProtNLM"/>
    </source>
</evidence>
<dbReference type="GO" id="GO:0030076">
    <property type="term" value="C:light-harvesting complex"/>
    <property type="evidence" value="ECO:0007669"/>
    <property type="project" value="UniProtKB-KW"/>
</dbReference>
<dbReference type="AlphaFoldDB" id="A0A7S2K8T8"/>
<evidence type="ECO:0000313" key="11">
    <source>
        <dbReference type="EMBL" id="CAD9569689.1"/>
    </source>
</evidence>
<sequence length="407" mass="45272">MKISTAAIIAALTANSANAFVAPTPRASGLASTRLFADTLEKASTDTAEIAKKFQEKLDADEKKVEEPVVAVEVEAPVVAAVEEPVAPAPIVEKDPTLDPKNRVQVGRYNDIDRSLAMPFLKRPTKLDGTHAGDVGFDPLGFSEDYDMYTMMEAEIRHARLAMLAVVGWPMSELNAPNWMLHGPNHLAPSVLNGFDPLSFIAVAGIFGAFGYFEYKTSLRKVDDTELGKKHTEDMANVWKYGVPGDYNFDPLNLYSMFGDTADARKAMRELEITHGRWAMVGITAFAAWEALTGHQIVENSMFFHPNLLLPSLVASYVAFSAFYEVKNTDQYLFRVEMSSEGEARMNNLQRRTANLSKDALEYSKVAFEYAKVATETTIETSKDIKEKYDSINDNYTNYALRNVRKD</sequence>
<keyword evidence="4" id="KW-0150">Chloroplast</keyword>
<evidence type="ECO:0000256" key="5">
    <source>
        <dbReference type="ARBA" id="ARBA00022531"/>
    </source>
</evidence>
<feature type="binding site" evidence="8">
    <location>
        <position position="277"/>
    </location>
    <ligand>
        <name>chlorophyll a</name>
        <dbReference type="ChEBI" id="CHEBI:58416"/>
        <label>1</label>
    </ligand>
</feature>
<keyword evidence="7" id="KW-0437">Light-harvesting polypeptide</keyword>
<dbReference type="InterPro" id="IPR001344">
    <property type="entry name" value="Chloro_AB-bd_pln"/>
</dbReference>
<comment type="function">
    <text evidence="1">The light-harvesting complex (LHC) functions as a light receptor, it captures and delivers excitation energy to photosystems with which it is closely associated. Energy is transferred from the carotenoid and chlorophyll C (or B) to chlorophyll A and the photosynthetic reaction centers where it is used to synthesize ATP and reducing power.</text>
</comment>
<feature type="signal peptide" evidence="10">
    <location>
        <begin position="1"/>
        <end position="19"/>
    </location>
</feature>
<keyword evidence="9" id="KW-0812">Transmembrane</keyword>
<dbReference type="GO" id="GO:0016168">
    <property type="term" value="F:chlorophyll binding"/>
    <property type="evidence" value="ECO:0007669"/>
    <property type="project" value="UniProtKB-KW"/>
</dbReference>
<keyword evidence="10" id="KW-0732">Signal</keyword>
<dbReference type="SUPFAM" id="SSF103511">
    <property type="entry name" value="Chlorophyll a-b binding protein"/>
    <property type="match status" value="1"/>
</dbReference>
<gene>
    <name evidence="11" type="ORF">LDAN0321_LOCUS6961</name>
</gene>
<dbReference type="PANTHER" id="PTHR21649">
    <property type="entry name" value="CHLOROPHYLL A/B BINDING PROTEIN"/>
    <property type="match status" value="1"/>
</dbReference>
<feature type="binding site" evidence="8">
    <location>
        <position position="160"/>
    </location>
    <ligand>
        <name>chlorophyll b</name>
        <dbReference type="ChEBI" id="CHEBI:61721"/>
        <label>3</label>
    </ligand>
</feature>
<feature type="binding site" evidence="8">
    <location>
        <position position="272"/>
    </location>
    <ligand>
        <name>chlorophyll a</name>
        <dbReference type="ChEBI" id="CHEBI:58416"/>
        <label>1</label>
    </ligand>
</feature>
<evidence type="ECO:0000256" key="9">
    <source>
        <dbReference type="SAM" id="Phobius"/>
    </source>
</evidence>
<dbReference type="Gene3D" id="1.10.3460.10">
    <property type="entry name" value="Chlorophyll a/b binding protein domain"/>
    <property type="match status" value="1"/>
</dbReference>
<evidence type="ECO:0000256" key="4">
    <source>
        <dbReference type="ARBA" id="ARBA00022528"/>
    </source>
</evidence>
<evidence type="ECO:0000256" key="2">
    <source>
        <dbReference type="ARBA" id="ARBA00004229"/>
    </source>
</evidence>
<feature type="binding site" evidence="8">
    <location>
        <position position="158"/>
    </location>
    <ligand>
        <name>chlorophyll a</name>
        <dbReference type="ChEBI" id="CHEBI:58416"/>
        <label>1</label>
    </ligand>
</feature>
<evidence type="ECO:0000256" key="6">
    <source>
        <dbReference type="ARBA" id="ARBA00022640"/>
    </source>
</evidence>
<dbReference type="GO" id="GO:0009765">
    <property type="term" value="P:photosynthesis, light harvesting"/>
    <property type="evidence" value="ECO:0007669"/>
    <property type="project" value="InterPro"/>
</dbReference>
<accession>A0A7S2K8T8</accession>
<dbReference type="InterPro" id="IPR022796">
    <property type="entry name" value="Chloroa_b-bind"/>
</dbReference>
<keyword evidence="6" id="KW-0934">Plastid</keyword>
<keyword evidence="8" id="KW-0148">Chlorophyll</keyword>
<keyword evidence="9" id="KW-0472">Membrane</keyword>
<reference evidence="11" key="1">
    <citation type="submission" date="2021-01" db="EMBL/GenBank/DDBJ databases">
        <authorList>
            <person name="Corre E."/>
            <person name="Pelletier E."/>
            <person name="Niang G."/>
            <person name="Scheremetjew M."/>
            <person name="Finn R."/>
            <person name="Kale V."/>
            <person name="Holt S."/>
            <person name="Cochrane G."/>
            <person name="Meng A."/>
            <person name="Brown T."/>
            <person name="Cohen L."/>
        </authorList>
    </citation>
    <scope>NUCLEOTIDE SEQUENCE</scope>
    <source>
        <strain evidence="11">B650</strain>
    </source>
</reference>
<evidence type="ECO:0000256" key="8">
    <source>
        <dbReference type="PIRSR" id="PIRSR601344-1"/>
    </source>
</evidence>
<comment type="subcellular location">
    <subcellularLocation>
        <location evidence="2">Plastid</location>
        <location evidence="2">Chloroplast</location>
    </subcellularLocation>
</comment>
<feature type="binding site" evidence="8">
    <location>
        <position position="155"/>
    </location>
    <ligand>
        <name>chlorophyll a</name>
        <dbReference type="ChEBI" id="CHEBI:58416"/>
        <label>1</label>
    </ligand>
</feature>
<keyword evidence="9" id="KW-1133">Transmembrane helix</keyword>
<dbReference type="Pfam" id="PF00504">
    <property type="entry name" value="Chloroa_b-bind"/>
    <property type="match status" value="2"/>
</dbReference>
<keyword evidence="5" id="KW-0602">Photosynthesis</keyword>
<comment type="similarity">
    <text evidence="3">Belongs to the fucoxanthin chlorophyll protein family.</text>
</comment>
<protein>
    <recommendedName>
        <fullName evidence="12">Plastid light harvesting protein</fullName>
    </recommendedName>
</protein>
<keyword evidence="8" id="KW-0157">Chromophore</keyword>
<feature type="binding site" description="axial binding residue" evidence="8">
    <location>
        <position position="226"/>
    </location>
    <ligand>
        <name>chlorophyll b</name>
        <dbReference type="ChEBI" id="CHEBI:61721"/>
        <label>1</label>
    </ligand>
    <ligandPart>
        <name>Mg</name>
        <dbReference type="ChEBI" id="CHEBI:25107"/>
    </ligandPart>
</feature>
<feature type="chain" id="PRO_5030777484" description="Plastid light harvesting protein" evidence="10">
    <location>
        <begin position="20"/>
        <end position="407"/>
    </location>
</feature>
<evidence type="ECO:0000256" key="7">
    <source>
        <dbReference type="ARBA" id="ARBA00023243"/>
    </source>
</evidence>
<feature type="transmembrane region" description="Helical" evidence="9">
    <location>
        <begin position="304"/>
        <end position="324"/>
    </location>
</feature>
<organism evidence="11">
    <name type="scientific">Leptocylindrus danicus</name>
    <dbReference type="NCBI Taxonomy" id="163516"/>
    <lineage>
        <taxon>Eukaryota</taxon>
        <taxon>Sar</taxon>
        <taxon>Stramenopiles</taxon>
        <taxon>Ochrophyta</taxon>
        <taxon>Bacillariophyta</taxon>
        <taxon>Coscinodiscophyceae</taxon>
        <taxon>Chaetocerotophycidae</taxon>
        <taxon>Leptocylindrales</taxon>
        <taxon>Leptocylindraceae</taxon>
        <taxon>Leptocylindrus</taxon>
    </lineage>
</organism>